<evidence type="ECO:0008006" key="5">
    <source>
        <dbReference type="Google" id="ProtNLM"/>
    </source>
</evidence>
<feature type="compositionally biased region" description="Polar residues" evidence="1">
    <location>
        <begin position="67"/>
        <end position="77"/>
    </location>
</feature>
<keyword evidence="2" id="KW-1133">Transmembrane helix</keyword>
<feature type="non-terminal residue" evidence="3">
    <location>
        <position position="167"/>
    </location>
</feature>
<dbReference type="InterPro" id="IPR013083">
    <property type="entry name" value="Znf_RING/FYVE/PHD"/>
</dbReference>
<keyword evidence="2" id="KW-0812">Transmembrane</keyword>
<feature type="compositionally biased region" description="Basic residues" evidence="1">
    <location>
        <begin position="56"/>
        <end position="65"/>
    </location>
</feature>
<evidence type="ECO:0000313" key="3">
    <source>
        <dbReference type="EMBL" id="KAJ8887220.1"/>
    </source>
</evidence>
<dbReference type="Gene3D" id="3.30.40.10">
    <property type="entry name" value="Zinc/RING finger domain, C3HC4 (zinc finger)"/>
    <property type="match status" value="1"/>
</dbReference>
<evidence type="ECO:0000256" key="2">
    <source>
        <dbReference type="SAM" id="Phobius"/>
    </source>
</evidence>
<evidence type="ECO:0000256" key="1">
    <source>
        <dbReference type="SAM" id="MobiDB-lite"/>
    </source>
</evidence>
<feature type="transmembrane region" description="Helical" evidence="2">
    <location>
        <begin position="14"/>
        <end position="32"/>
    </location>
</feature>
<keyword evidence="4" id="KW-1185">Reference proteome</keyword>
<name>A0ABQ9HS56_9NEOP</name>
<keyword evidence="2" id="KW-0472">Membrane</keyword>
<proteinExistence type="predicted"/>
<sequence length="167" mass="19601">MYELLLWKYQSMDFYKLAPLLLIPLSLGLMILTKRQVFLHICSKSVPTKKTESRTKKTQFSKKTKPTNEPSNESYTSRDLAKPKHVKKVPAKKTVNPCKRLKRNKVALEVILVLTDDEDSADEEWVFCNQPYKEDYSGDQWIRCIGCLRWVHELCAGVEKRQWKTYT</sequence>
<protein>
    <recommendedName>
        <fullName evidence="5">Zinc finger PHD-type domain-containing protein</fullName>
    </recommendedName>
</protein>
<comment type="caution">
    <text evidence="3">The sequence shown here is derived from an EMBL/GenBank/DDBJ whole genome shotgun (WGS) entry which is preliminary data.</text>
</comment>
<dbReference type="Proteomes" id="UP001159363">
    <property type="component" value="Chromosome X"/>
</dbReference>
<feature type="region of interest" description="Disordered" evidence="1">
    <location>
        <begin position="50"/>
        <end position="86"/>
    </location>
</feature>
<dbReference type="EMBL" id="JARBHB010000004">
    <property type="protein sequence ID" value="KAJ8887220.1"/>
    <property type="molecule type" value="Genomic_DNA"/>
</dbReference>
<dbReference type="InterPro" id="IPR011011">
    <property type="entry name" value="Znf_FYVE_PHD"/>
</dbReference>
<reference evidence="3 4" key="1">
    <citation type="submission" date="2023-02" db="EMBL/GenBank/DDBJ databases">
        <title>LHISI_Scaffold_Assembly.</title>
        <authorList>
            <person name="Stuart O.P."/>
            <person name="Cleave R."/>
            <person name="Magrath M.J.L."/>
            <person name="Mikheyev A.S."/>
        </authorList>
    </citation>
    <scope>NUCLEOTIDE SEQUENCE [LARGE SCALE GENOMIC DNA]</scope>
    <source>
        <strain evidence="3">Daus_M_001</strain>
        <tissue evidence="3">Leg muscle</tissue>
    </source>
</reference>
<dbReference type="SUPFAM" id="SSF57903">
    <property type="entry name" value="FYVE/PHD zinc finger"/>
    <property type="match status" value="1"/>
</dbReference>
<accession>A0ABQ9HS56</accession>
<organism evidence="3 4">
    <name type="scientific">Dryococelus australis</name>
    <dbReference type="NCBI Taxonomy" id="614101"/>
    <lineage>
        <taxon>Eukaryota</taxon>
        <taxon>Metazoa</taxon>
        <taxon>Ecdysozoa</taxon>
        <taxon>Arthropoda</taxon>
        <taxon>Hexapoda</taxon>
        <taxon>Insecta</taxon>
        <taxon>Pterygota</taxon>
        <taxon>Neoptera</taxon>
        <taxon>Polyneoptera</taxon>
        <taxon>Phasmatodea</taxon>
        <taxon>Verophasmatodea</taxon>
        <taxon>Anareolatae</taxon>
        <taxon>Phasmatidae</taxon>
        <taxon>Eurycanthinae</taxon>
        <taxon>Dryococelus</taxon>
    </lineage>
</organism>
<gene>
    <name evidence="3" type="ORF">PR048_013435</name>
</gene>
<evidence type="ECO:0000313" key="4">
    <source>
        <dbReference type="Proteomes" id="UP001159363"/>
    </source>
</evidence>